<dbReference type="GO" id="GO:0050660">
    <property type="term" value="F:flavin adenine dinucleotide binding"/>
    <property type="evidence" value="ECO:0007669"/>
    <property type="project" value="TreeGrafter"/>
</dbReference>
<dbReference type="SUPFAM" id="SSF63380">
    <property type="entry name" value="Riboflavin synthase domain-like"/>
    <property type="match status" value="1"/>
</dbReference>
<feature type="domain" description="Flavodoxin-like" evidence="10">
    <location>
        <begin position="1"/>
        <end position="146"/>
    </location>
</feature>
<dbReference type="InterPro" id="IPR008254">
    <property type="entry name" value="Flavodoxin/NO_synth"/>
</dbReference>
<comment type="cofactor">
    <cofactor evidence="1">
        <name>FMN</name>
        <dbReference type="ChEBI" id="CHEBI:58210"/>
    </cofactor>
</comment>
<dbReference type="GO" id="GO:0005829">
    <property type="term" value="C:cytosol"/>
    <property type="evidence" value="ECO:0007669"/>
    <property type="project" value="TreeGrafter"/>
</dbReference>
<dbReference type="PROSITE" id="PS51384">
    <property type="entry name" value="FAD_FR"/>
    <property type="match status" value="1"/>
</dbReference>
<keyword evidence="3" id="KW-0285">Flavoprotein</keyword>
<evidence type="ECO:0000256" key="2">
    <source>
        <dbReference type="ARBA" id="ARBA00001974"/>
    </source>
</evidence>
<accession>L8HBU6</accession>
<dbReference type="Gene3D" id="1.20.990.10">
    <property type="entry name" value="NADPH-cytochrome p450 Reductase, Chain A, domain 3"/>
    <property type="match status" value="1"/>
</dbReference>
<dbReference type="Gene3D" id="2.40.30.10">
    <property type="entry name" value="Translation factors"/>
    <property type="match status" value="1"/>
</dbReference>
<dbReference type="PRINTS" id="PR00369">
    <property type="entry name" value="FLAVODOXIN"/>
</dbReference>
<feature type="domain" description="FAD-binding FR-type" evidence="11">
    <location>
        <begin position="215"/>
        <end position="440"/>
    </location>
</feature>
<feature type="compositionally biased region" description="Low complexity" evidence="9">
    <location>
        <begin position="159"/>
        <end position="180"/>
    </location>
</feature>
<dbReference type="PRINTS" id="PR00371">
    <property type="entry name" value="FPNCR"/>
</dbReference>
<dbReference type="RefSeq" id="XP_004351075.1">
    <property type="nucleotide sequence ID" value="XM_004351023.1"/>
</dbReference>
<evidence type="ECO:0000256" key="6">
    <source>
        <dbReference type="ARBA" id="ARBA00022857"/>
    </source>
</evidence>
<dbReference type="InterPro" id="IPR023173">
    <property type="entry name" value="NADPH_Cyt_P450_Rdtase_alpha"/>
</dbReference>
<dbReference type="PANTHER" id="PTHR19384:SF17">
    <property type="entry name" value="NADPH--CYTOCHROME P450 REDUCTASE"/>
    <property type="match status" value="1"/>
</dbReference>
<dbReference type="KEGG" id="acan:ACA1_080550"/>
<dbReference type="InterPro" id="IPR001433">
    <property type="entry name" value="OxRdtase_FAD/NAD-bd"/>
</dbReference>
<keyword evidence="7" id="KW-0560">Oxidoreductase</keyword>
<evidence type="ECO:0000256" key="7">
    <source>
        <dbReference type="ARBA" id="ARBA00023002"/>
    </source>
</evidence>
<feature type="region of interest" description="Disordered" evidence="9">
    <location>
        <begin position="152"/>
        <end position="188"/>
    </location>
</feature>
<keyword evidence="5" id="KW-0274">FAD</keyword>
<evidence type="ECO:0000256" key="4">
    <source>
        <dbReference type="ARBA" id="ARBA00022643"/>
    </source>
</evidence>
<evidence type="ECO:0000313" key="13">
    <source>
        <dbReference type="Proteomes" id="UP000011083"/>
    </source>
</evidence>
<dbReference type="OrthoDB" id="1856718at2759"/>
<dbReference type="GO" id="GO:0003958">
    <property type="term" value="F:NADPH-hemoprotein reductase activity"/>
    <property type="evidence" value="ECO:0007669"/>
    <property type="project" value="UniProtKB-EC"/>
</dbReference>
<dbReference type="OMA" id="PLQGNME"/>
<dbReference type="Pfam" id="PF00258">
    <property type="entry name" value="Flavodoxin_1"/>
    <property type="match status" value="1"/>
</dbReference>
<evidence type="ECO:0000259" key="10">
    <source>
        <dbReference type="PROSITE" id="PS50902"/>
    </source>
</evidence>
<dbReference type="Pfam" id="PF00667">
    <property type="entry name" value="FAD_binding_1"/>
    <property type="match status" value="1"/>
</dbReference>
<proteinExistence type="predicted"/>
<dbReference type="InterPro" id="IPR029039">
    <property type="entry name" value="Flavoprotein-like_sf"/>
</dbReference>
<dbReference type="PROSITE" id="PS50902">
    <property type="entry name" value="FLAVODOXIN_LIKE"/>
    <property type="match status" value="1"/>
</dbReference>
<evidence type="ECO:0000256" key="3">
    <source>
        <dbReference type="ARBA" id="ARBA00022630"/>
    </source>
</evidence>
<dbReference type="EMBL" id="KB007874">
    <property type="protein sequence ID" value="ELR22660.1"/>
    <property type="molecule type" value="Genomic_DNA"/>
</dbReference>
<dbReference type="GeneID" id="14923637"/>
<dbReference type="Pfam" id="PF00175">
    <property type="entry name" value="NAD_binding_1"/>
    <property type="match status" value="1"/>
</dbReference>
<dbReference type="SUPFAM" id="SSF52343">
    <property type="entry name" value="Ferredoxin reductase-like, C-terminal NADP-linked domain"/>
    <property type="match status" value="1"/>
</dbReference>
<keyword evidence="13" id="KW-1185">Reference proteome</keyword>
<gene>
    <name evidence="12" type="ORF">ACA1_080550</name>
</gene>
<evidence type="ECO:0000256" key="5">
    <source>
        <dbReference type="ARBA" id="ARBA00022827"/>
    </source>
</evidence>
<keyword evidence="6" id="KW-0521">NADP</keyword>
<reference evidence="12 13" key="1">
    <citation type="journal article" date="2013" name="Genome Biol.">
        <title>Genome of Acanthamoeba castellanii highlights extensive lateral gene transfer and early evolution of tyrosine kinase signaling.</title>
        <authorList>
            <person name="Clarke M."/>
            <person name="Lohan A.J."/>
            <person name="Liu B."/>
            <person name="Lagkouvardos I."/>
            <person name="Roy S."/>
            <person name="Zafar N."/>
            <person name="Bertelli C."/>
            <person name="Schilde C."/>
            <person name="Kianianmomeni A."/>
            <person name="Burglin T.R."/>
            <person name="Frech C."/>
            <person name="Turcotte B."/>
            <person name="Kopec K.O."/>
            <person name="Synnott J.M."/>
            <person name="Choo C."/>
            <person name="Paponov I."/>
            <person name="Finkler A."/>
            <person name="Soon Heng Tan C."/>
            <person name="Hutchins A.P."/>
            <person name="Weinmeier T."/>
            <person name="Rattei T."/>
            <person name="Chu J.S."/>
            <person name="Gimenez G."/>
            <person name="Irimia M."/>
            <person name="Rigden D.J."/>
            <person name="Fitzpatrick D.A."/>
            <person name="Lorenzo-Morales J."/>
            <person name="Bateman A."/>
            <person name="Chiu C.H."/>
            <person name="Tang P."/>
            <person name="Hegemann P."/>
            <person name="Fromm H."/>
            <person name="Raoult D."/>
            <person name="Greub G."/>
            <person name="Miranda-Saavedra D."/>
            <person name="Chen N."/>
            <person name="Nash P."/>
            <person name="Ginger M.L."/>
            <person name="Horn M."/>
            <person name="Schaap P."/>
            <person name="Caler L."/>
            <person name="Loftus B."/>
        </authorList>
    </citation>
    <scope>NUCLEOTIDE SEQUENCE [LARGE SCALE GENOMIC DNA]</scope>
    <source>
        <strain evidence="12 13">Neff</strain>
    </source>
</reference>
<evidence type="ECO:0000256" key="8">
    <source>
        <dbReference type="ARBA" id="ARBA00023797"/>
    </source>
</evidence>
<name>L8HBU6_ACACF</name>
<dbReference type="InterPro" id="IPR001709">
    <property type="entry name" value="Flavoprot_Pyr_Nucl_cyt_Rdtase"/>
</dbReference>
<dbReference type="VEuPathDB" id="AmoebaDB:ACA1_080550"/>
<dbReference type="Gene3D" id="3.40.50.360">
    <property type="match status" value="1"/>
</dbReference>
<dbReference type="InterPro" id="IPR001094">
    <property type="entry name" value="Flavdoxin-like"/>
</dbReference>
<comment type="cofactor">
    <cofactor evidence="2">
        <name>FAD</name>
        <dbReference type="ChEBI" id="CHEBI:57692"/>
    </cofactor>
</comment>
<dbReference type="GO" id="GO:0010181">
    <property type="term" value="F:FMN binding"/>
    <property type="evidence" value="ECO:0007669"/>
    <property type="project" value="InterPro"/>
</dbReference>
<dbReference type="PANTHER" id="PTHR19384">
    <property type="entry name" value="NITRIC OXIDE SYNTHASE-RELATED"/>
    <property type="match status" value="1"/>
</dbReference>
<dbReference type="AlphaFoldDB" id="L8HBU6"/>
<evidence type="ECO:0000259" key="11">
    <source>
        <dbReference type="PROSITE" id="PS51384"/>
    </source>
</evidence>
<dbReference type="SUPFAM" id="SSF52218">
    <property type="entry name" value="Flavoproteins"/>
    <property type="match status" value="1"/>
</dbReference>
<evidence type="ECO:0000256" key="1">
    <source>
        <dbReference type="ARBA" id="ARBA00001917"/>
    </source>
</evidence>
<sequence>MKVLWGSQTGTATGFADDLARELSAQGITATSMDLRKYNSKKLATEKEPLALVLACYGQGEPTDNAKQFYDFVMAKERKQGSLKDVRYTVFGLGQSKAYPACYQAVGRSVDKRLEELGAQRIFARGEGDDSDDVEADFTAWKDKLLQSLTGAGGDGESADAANTTAAAAPAAAAPAAQPPKAEPEKPSVQIRVLDRSAAPASTYQRNPAEPISIVNPVEARVVENEELQSAASDRSTRHLEIELSNTGITYQTGDYLGVFPVNDEQMVNDLLQSLNIDPDQVIALKSAADGAGEFSTPRTIKQHFLENVDLTGRPRKSLFARLSAFAGDEATRARLSSDDYAEFCVREKRGLYHILKDNPSLRLGLDSLLSLAPPLLPRYYSIASSPKFKEGRMQLTVALAKTKAESGADHYGVCSRYICALKPGQTARLFVKTSLFRLPKSPEVPIIMVAAGCGIAPFHGFMQERKLQCDQASLPYEKSKNVLYFGVYSKSKDFLYESELTGYERDGLLKLRMAFSEDHAPNQPPTFAQHRMMEDMPMLWQLIEKEQANTYVCGHTLLFDGVKEALQRTMTEVGRVPANEANDRIAQLQNSGRLQVDVY</sequence>
<dbReference type="InterPro" id="IPR039261">
    <property type="entry name" value="FNR_nucleotide-bd"/>
</dbReference>
<dbReference type="EC" id="1.6.2.4" evidence="8"/>
<dbReference type="InterPro" id="IPR017938">
    <property type="entry name" value="Riboflavin_synthase-like_b-brl"/>
</dbReference>
<organism evidence="12 13">
    <name type="scientific">Acanthamoeba castellanii (strain ATCC 30010 / Neff)</name>
    <dbReference type="NCBI Taxonomy" id="1257118"/>
    <lineage>
        <taxon>Eukaryota</taxon>
        <taxon>Amoebozoa</taxon>
        <taxon>Discosea</taxon>
        <taxon>Longamoebia</taxon>
        <taxon>Centramoebida</taxon>
        <taxon>Acanthamoebidae</taxon>
        <taxon>Acanthamoeba</taxon>
    </lineage>
</organism>
<dbReference type="STRING" id="1257118.L8HBU6"/>
<keyword evidence="4" id="KW-0288">FMN</keyword>
<evidence type="ECO:0000256" key="9">
    <source>
        <dbReference type="SAM" id="MobiDB-lite"/>
    </source>
</evidence>
<evidence type="ECO:0000313" key="12">
    <source>
        <dbReference type="EMBL" id="ELR22660.1"/>
    </source>
</evidence>
<protein>
    <recommendedName>
        <fullName evidence="8">NADPH--hemoprotein reductase</fullName>
        <ecNumber evidence="8">1.6.2.4</ecNumber>
    </recommendedName>
</protein>
<dbReference type="InterPro" id="IPR017927">
    <property type="entry name" value="FAD-bd_FR_type"/>
</dbReference>
<dbReference type="InterPro" id="IPR003097">
    <property type="entry name" value="CysJ-like_FAD-binding"/>
</dbReference>
<dbReference type="Gene3D" id="3.40.50.80">
    <property type="entry name" value="Nucleotide-binding domain of ferredoxin-NADP reductase (FNR) module"/>
    <property type="match status" value="1"/>
</dbReference>
<dbReference type="Proteomes" id="UP000011083">
    <property type="component" value="Unassembled WGS sequence"/>
</dbReference>